<protein>
    <submittedName>
        <fullName evidence="2">DUF6011 domain-containing protein</fullName>
    </submittedName>
</protein>
<evidence type="ECO:0000313" key="3">
    <source>
        <dbReference type="Proteomes" id="UP001611494"/>
    </source>
</evidence>
<evidence type="ECO:0000256" key="1">
    <source>
        <dbReference type="SAM" id="MobiDB-lite"/>
    </source>
</evidence>
<dbReference type="EMBL" id="JBIRYL010000016">
    <property type="protein sequence ID" value="MFI2233768.1"/>
    <property type="molecule type" value="Genomic_DNA"/>
</dbReference>
<feature type="region of interest" description="Disordered" evidence="1">
    <location>
        <begin position="41"/>
        <end position="118"/>
    </location>
</feature>
<dbReference type="Proteomes" id="UP001611494">
    <property type="component" value="Unassembled WGS sequence"/>
</dbReference>
<feature type="compositionally biased region" description="Basic residues" evidence="1">
    <location>
        <begin position="102"/>
        <end position="118"/>
    </location>
</feature>
<dbReference type="Pfam" id="PF19474">
    <property type="entry name" value="DUF6011"/>
    <property type="match status" value="1"/>
</dbReference>
<dbReference type="RefSeq" id="WP_397066147.1">
    <property type="nucleotide sequence ID" value="NZ_JBIRYL010000016.1"/>
</dbReference>
<accession>A0ABW7W4Q6</accession>
<feature type="compositionally biased region" description="Basic residues" evidence="1">
    <location>
        <begin position="71"/>
        <end position="87"/>
    </location>
</feature>
<reference evidence="2 3" key="1">
    <citation type="submission" date="2024-10" db="EMBL/GenBank/DDBJ databases">
        <title>The Natural Products Discovery Center: Release of the First 8490 Sequenced Strains for Exploring Actinobacteria Biosynthetic Diversity.</title>
        <authorList>
            <person name="Kalkreuter E."/>
            <person name="Kautsar S.A."/>
            <person name="Yang D."/>
            <person name="Bader C.D."/>
            <person name="Teijaro C.N."/>
            <person name="Fluegel L."/>
            <person name="Davis C.M."/>
            <person name="Simpson J.R."/>
            <person name="Lauterbach L."/>
            <person name="Steele A.D."/>
            <person name="Gui C."/>
            <person name="Meng S."/>
            <person name="Li G."/>
            <person name="Viehrig K."/>
            <person name="Ye F."/>
            <person name="Su P."/>
            <person name="Kiefer A.F."/>
            <person name="Nichols A."/>
            <person name="Cepeda A.J."/>
            <person name="Yan W."/>
            <person name="Fan B."/>
            <person name="Jiang Y."/>
            <person name="Adhikari A."/>
            <person name="Zheng C.-J."/>
            <person name="Schuster L."/>
            <person name="Cowan T.M."/>
            <person name="Smanski M.J."/>
            <person name="Chevrette M.G."/>
            <person name="De Carvalho L.P.S."/>
            <person name="Shen B."/>
        </authorList>
    </citation>
    <scope>NUCLEOTIDE SEQUENCE [LARGE SCALE GENOMIC DNA]</scope>
    <source>
        <strain evidence="2 3">NPDC019377</strain>
    </source>
</reference>
<evidence type="ECO:0000313" key="2">
    <source>
        <dbReference type="EMBL" id="MFI2233768.1"/>
    </source>
</evidence>
<proteinExistence type="predicted"/>
<organism evidence="2 3">
    <name type="scientific">Nocardia testacea</name>
    <dbReference type="NCBI Taxonomy" id="248551"/>
    <lineage>
        <taxon>Bacteria</taxon>
        <taxon>Bacillati</taxon>
        <taxon>Actinomycetota</taxon>
        <taxon>Actinomycetes</taxon>
        <taxon>Mycobacteriales</taxon>
        <taxon>Nocardiaceae</taxon>
        <taxon>Nocardia</taxon>
    </lineage>
</organism>
<gene>
    <name evidence="2" type="ORF">ACH49Z_28365</name>
</gene>
<dbReference type="InterPro" id="IPR046053">
    <property type="entry name" value="DUF6011"/>
</dbReference>
<keyword evidence="3" id="KW-1185">Reference proteome</keyword>
<comment type="caution">
    <text evidence="2">The sequence shown here is derived from an EMBL/GenBank/DDBJ whole genome shotgun (WGS) entry which is preliminary data.</text>
</comment>
<sequence length="118" mass="13298">MAEVAEDRPTVKLVAHCRRCRGWLLSPRSVAEGIGPTCAAREQGERAAPRRLRRNWSCSISRHNSDPPRAGPRRRSRRRVPGRRVRRPSGLSGRCPWISRPAHARPGRSPRRGRSSPA</sequence>
<name>A0ABW7W4Q6_9NOCA</name>